<dbReference type="Proteomes" id="UP000075882">
    <property type="component" value="Unassembled WGS sequence"/>
</dbReference>
<accession>A0A8W7PAD5</accession>
<reference evidence="1" key="1">
    <citation type="submission" date="2022-08" db="UniProtKB">
        <authorList>
            <consortium name="EnsemblMetazoa"/>
        </authorList>
    </citation>
    <scope>IDENTIFICATION</scope>
</reference>
<dbReference type="EnsemblMetazoa" id="ACOM027700-RA">
    <property type="protein sequence ID" value="ACOM027700-PA.1"/>
    <property type="gene ID" value="ACOM027700"/>
</dbReference>
<proteinExistence type="predicted"/>
<sequence>LSGIVLVIEADVSAAKWRSIRLSFVSCCFCSATIDRSFSSRVCRIVLVSIFSCHSHASRSRSSAMNCSSSLRLASFRSTTFWKYLYSSVRISSSDSLFNRAISICSPFSRCRLSSVSMLFRPQISSFFISIAASIASIASSHSTSLRSSSNDGILSSRSFRSSWHRCSTRWSRVRRRLRISHRSDSFSALFLFTYFFKLLDFSFSTCSMCEMRSFMLRILLLLSVSSCSGPPLPPCRTAFASRCATSSSFSSDSFRSSSFFSRRCSTSSCFCESLIDCCSFFFLWPDSPAMNPIDSRSFSRCSSCDVWLFSRLMSSLFAPCTTALRSCFFAFSYSASSLCFFLLNRDLATERVSLFSIRSAMYFCFSAIVRRISSICACSDSIPVWQMRRLLPSVSSRLSSAVGAAGRVLSPFSGNISVSSVLLFTVSLSKIDFLRAGLWNLFSSVRVGTVCSFCSCPSAPSSAPALPPTPPPPTAGPVGCVLKNSSYFSMISVFVFSWNVFM</sequence>
<name>A0A8W7PAD5_ANOCL</name>
<evidence type="ECO:0000313" key="1">
    <source>
        <dbReference type="EnsemblMetazoa" id="ACOM027700-PA.1"/>
    </source>
</evidence>
<protein>
    <submittedName>
        <fullName evidence="1">Uncharacterized protein</fullName>
    </submittedName>
</protein>
<organism evidence="1">
    <name type="scientific">Anopheles coluzzii</name>
    <name type="common">African malaria mosquito</name>
    <dbReference type="NCBI Taxonomy" id="1518534"/>
    <lineage>
        <taxon>Eukaryota</taxon>
        <taxon>Metazoa</taxon>
        <taxon>Ecdysozoa</taxon>
        <taxon>Arthropoda</taxon>
        <taxon>Hexapoda</taxon>
        <taxon>Insecta</taxon>
        <taxon>Pterygota</taxon>
        <taxon>Neoptera</taxon>
        <taxon>Endopterygota</taxon>
        <taxon>Diptera</taxon>
        <taxon>Nematocera</taxon>
        <taxon>Culicoidea</taxon>
        <taxon>Culicidae</taxon>
        <taxon>Anophelinae</taxon>
        <taxon>Anopheles</taxon>
    </lineage>
</organism>
<dbReference type="AlphaFoldDB" id="A0A8W7PAD5"/>